<keyword evidence="3" id="KW-0418">Kinase</keyword>
<dbReference type="Pfam" id="PF02752">
    <property type="entry name" value="Arrestin_C"/>
    <property type="match status" value="1"/>
</dbReference>
<dbReference type="PANTHER" id="PTHR11188:SF17">
    <property type="entry name" value="FI21816P1"/>
    <property type="match status" value="1"/>
</dbReference>
<protein>
    <submittedName>
        <fullName evidence="3">Revertant of glycogen synthase kinase mutation</fullName>
    </submittedName>
</protein>
<dbReference type="InterPro" id="IPR014752">
    <property type="entry name" value="Arrestin-like_C"/>
</dbReference>
<dbReference type="PANTHER" id="PTHR11188">
    <property type="entry name" value="ARRESTIN DOMAIN CONTAINING PROTEIN"/>
    <property type="match status" value="1"/>
</dbReference>
<dbReference type="InterPro" id="IPR050357">
    <property type="entry name" value="Arrestin_domain-protein"/>
</dbReference>
<dbReference type="Proteomes" id="UP000501346">
    <property type="component" value="Chromosome ScVI"/>
</dbReference>
<evidence type="ECO:0000256" key="1">
    <source>
        <dbReference type="SAM" id="MobiDB-lite"/>
    </source>
</evidence>
<dbReference type="InterPro" id="IPR011021">
    <property type="entry name" value="Arrestin-like_N"/>
</dbReference>
<dbReference type="OrthoDB" id="2333384at2759"/>
<accession>A0A6C1DRZ2</accession>
<dbReference type="Gene3D" id="2.60.40.640">
    <property type="match status" value="1"/>
</dbReference>
<dbReference type="GO" id="GO:0030674">
    <property type="term" value="F:protein-macromolecule adaptor activity"/>
    <property type="evidence" value="ECO:0007669"/>
    <property type="project" value="TreeGrafter"/>
</dbReference>
<dbReference type="GO" id="GO:0005886">
    <property type="term" value="C:plasma membrane"/>
    <property type="evidence" value="ECO:0007669"/>
    <property type="project" value="TreeGrafter"/>
</dbReference>
<dbReference type="GO" id="GO:0005829">
    <property type="term" value="C:cytosol"/>
    <property type="evidence" value="ECO:0007669"/>
    <property type="project" value="TreeGrafter"/>
</dbReference>
<dbReference type="GO" id="GO:0070086">
    <property type="term" value="P:ubiquitin-dependent endocytosis"/>
    <property type="evidence" value="ECO:0007669"/>
    <property type="project" value="TreeGrafter"/>
</dbReference>
<dbReference type="AlphaFoldDB" id="A0A6C1DRZ2"/>
<evidence type="ECO:0000313" key="3">
    <source>
        <dbReference type="EMBL" id="QID79353.1"/>
    </source>
</evidence>
<evidence type="ECO:0000259" key="2">
    <source>
        <dbReference type="SMART" id="SM01017"/>
    </source>
</evidence>
<proteinExistence type="predicted"/>
<feature type="region of interest" description="Disordered" evidence="1">
    <location>
        <begin position="636"/>
        <end position="658"/>
    </location>
</feature>
<keyword evidence="3" id="KW-0808">Transferase</keyword>
<feature type="region of interest" description="Disordered" evidence="1">
    <location>
        <begin position="693"/>
        <end position="733"/>
    </location>
</feature>
<organism evidence="3 4">
    <name type="scientific">Saccharomyces pastorianus</name>
    <name type="common">Lager yeast</name>
    <name type="synonym">Saccharomyces cerevisiae x Saccharomyces eubayanus</name>
    <dbReference type="NCBI Taxonomy" id="27292"/>
    <lineage>
        <taxon>Eukaryota</taxon>
        <taxon>Fungi</taxon>
        <taxon>Dikarya</taxon>
        <taxon>Ascomycota</taxon>
        <taxon>Saccharomycotina</taxon>
        <taxon>Saccharomycetes</taxon>
        <taxon>Saccharomycetales</taxon>
        <taxon>Saccharomycetaceae</taxon>
        <taxon>Saccharomyces</taxon>
    </lineage>
</organism>
<dbReference type="SMART" id="SM01017">
    <property type="entry name" value="Arrestin_C"/>
    <property type="match status" value="1"/>
</dbReference>
<dbReference type="Pfam" id="PF00339">
    <property type="entry name" value="Arrestin_N"/>
    <property type="match status" value="1"/>
</dbReference>
<reference evidence="3 4" key="1">
    <citation type="journal article" date="2019" name="BMC Genomics">
        <title>Chromosome level assembly and comparative genome analysis confirm lager-brewing yeasts originated from a single hybridization.</title>
        <authorList>
            <person name="Salazar A.N."/>
            <person name="Gorter de Vries A.R."/>
            <person name="van den Broek M."/>
            <person name="Brouwers N."/>
            <person name="de la Torre Cortes P."/>
            <person name="Kuijpers N.G.A."/>
            <person name="Daran J.G."/>
            <person name="Abeel T."/>
        </authorList>
    </citation>
    <scope>NUCLEOTIDE SEQUENCE [LARGE SCALE GENOMIC DNA]</scope>
    <source>
        <strain evidence="3 4">CBS 1483</strain>
    </source>
</reference>
<sequence length="733" mass="79794">MGFSSGKSTKKKPLLFDIRLKNVDNDVILLKGPPNEAPSVLLSGCIVLSINEPMQIKSISLRLYGKIQIDVPLERPQDASSSSLSSSPPKIRKYNKVFYNYAWDNVNLKEYLSGLRGQSGLAGSSSSSNILGTRQRAQSTSSLKSLKGSSSPSSCTLDKGNYDFPFSAILPGSLPESVESLPNCFVTYSIESVIERSKNYSDLICRKNIRVLRTISPAAVELSETVCVDNSWPDKVDYSISVPNKAVAIGSATPINISIVPLSKGLKLGSIKVVLFENYQYCDPFPPVISENRQVTELNLEDPLNESSEEFNGNSCFVNNPFFQPDHSFQDKWEIDTILQIPNSLSNCVQDCDVRSNIKVRHKLKFFIILINPDGHKSELRASLPIQLFISPFVALSIKPLSSSSLYSLFSTTNQKDENSSQEEEEEYLFSRSASVTGLELLADMRSGGSVPTISDLMTPPNYEMHVYDRLYSGSFTRTAVETSGTCTPLGSECSTVEDQQQDLEDLRIRLTKIRNQRDNLGLPPSASSAAVSRSLSPLLNVPAPEDGTERILPQSTLGPNGGSVPGVHSNVSPVLLSRSPAPSVSAHEVLPVPSGLNYPETQNLNKVPSYGKAMKYDIIGEDLPPSYPCAIQNVQPRKPSRVHSRNSSTTLSSSIPTSFHSSSFMSSTASPISIINGSRSSSSGVSLNTLNELTSKTSNNPSSNSMKRSPTRRRATSLAGFMGGFLSKGNKR</sequence>
<feature type="compositionally biased region" description="Low complexity" evidence="1">
    <location>
        <begin position="646"/>
        <end position="658"/>
    </location>
</feature>
<feature type="domain" description="Arrestin C-terminal-like" evidence="2">
    <location>
        <begin position="232"/>
        <end position="393"/>
    </location>
</feature>
<keyword evidence="4" id="KW-1185">Reference proteome</keyword>
<evidence type="ECO:0000313" key="4">
    <source>
        <dbReference type="Proteomes" id="UP000501346"/>
    </source>
</evidence>
<name>A0A6C1DRZ2_SACPS</name>
<dbReference type="EMBL" id="CP048987">
    <property type="protein sequence ID" value="QID79353.1"/>
    <property type="molecule type" value="Genomic_DNA"/>
</dbReference>
<dbReference type="GO" id="GO:0031625">
    <property type="term" value="F:ubiquitin protein ligase binding"/>
    <property type="evidence" value="ECO:0007669"/>
    <property type="project" value="TreeGrafter"/>
</dbReference>
<gene>
    <name evidence="3" type="primary">ROG3_1</name>
    <name evidence="3" type="ORF">GRS66_001612</name>
</gene>
<dbReference type="InterPro" id="IPR011022">
    <property type="entry name" value="Arrestin_C-like"/>
</dbReference>
<dbReference type="GO" id="GO:0016301">
    <property type="term" value="F:kinase activity"/>
    <property type="evidence" value="ECO:0007669"/>
    <property type="project" value="UniProtKB-KW"/>
</dbReference>